<dbReference type="SUPFAM" id="SSF56112">
    <property type="entry name" value="Protein kinase-like (PK-like)"/>
    <property type="match status" value="1"/>
</dbReference>
<evidence type="ECO:0000256" key="1">
    <source>
        <dbReference type="PROSITE-ProRule" id="PRU10141"/>
    </source>
</evidence>
<dbReference type="GO" id="GO:0004672">
    <property type="term" value="F:protein kinase activity"/>
    <property type="evidence" value="ECO:0007669"/>
    <property type="project" value="InterPro"/>
</dbReference>
<evidence type="ECO:0000259" key="2">
    <source>
        <dbReference type="Pfam" id="PF07714"/>
    </source>
</evidence>
<dbReference type="Pfam" id="PF07714">
    <property type="entry name" value="PK_Tyr_Ser-Thr"/>
    <property type="match status" value="1"/>
</dbReference>
<dbReference type="AlphaFoldDB" id="A0A914DVF2"/>
<evidence type="ECO:0000313" key="4">
    <source>
        <dbReference type="WBParaSite" id="ACRNAN_scaffold4126.g22803.t1"/>
    </source>
</evidence>
<reference evidence="4" key="1">
    <citation type="submission" date="2022-11" db="UniProtKB">
        <authorList>
            <consortium name="WormBaseParasite"/>
        </authorList>
    </citation>
    <scope>IDENTIFICATION</scope>
</reference>
<name>A0A914DVF2_9BILA</name>
<protein>
    <submittedName>
        <fullName evidence="4">Serine-threonine/tyrosine-protein kinase catalytic domain-containing protein</fullName>
    </submittedName>
</protein>
<keyword evidence="1" id="KW-0547">Nucleotide-binding</keyword>
<feature type="binding site" evidence="1">
    <location>
        <position position="48"/>
    </location>
    <ligand>
        <name>ATP</name>
        <dbReference type="ChEBI" id="CHEBI:30616"/>
    </ligand>
</feature>
<dbReference type="InterPro" id="IPR011009">
    <property type="entry name" value="Kinase-like_dom_sf"/>
</dbReference>
<organism evidence="3 4">
    <name type="scientific">Acrobeloides nanus</name>
    <dbReference type="NCBI Taxonomy" id="290746"/>
    <lineage>
        <taxon>Eukaryota</taxon>
        <taxon>Metazoa</taxon>
        <taxon>Ecdysozoa</taxon>
        <taxon>Nematoda</taxon>
        <taxon>Chromadorea</taxon>
        <taxon>Rhabditida</taxon>
        <taxon>Tylenchina</taxon>
        <taxon>Cephalobomorpha</taxon>
        <taxon>Cephaloboidea</taxon>
        <taxon>Cephalobidae</taxon>
        <taxon>Acrobeloides</taxon>
    </lineage>
</organism>
<dbReference type="Proteomes" id="UP000887540">
    <property type="component" value="Unplaced"/>
</dbReference>
<sequence>MSQLRLIKTNELIINENEKLGEGEFGAVYAGKYILTDYHNKKFPVAIKVINRTKNDNPDIEKVCYFVK</sequence>
<dbReference type="InterPro" id="IPR001245">
    <property type="entry name" value="Ser-Thr/Tyr_kinase_cat_dom"/>
</dbReference>
<feature type="domain" description="Serine-threonine/tyrosine-protein kinase catalytic" evidence="2">
    <location>
        <begin position="15"/>
        <end position="57"/>
    </location>
</feature>
<keyword evidence="3" id="KW-1185">Reference proteome</keyword>
<accession>A0A914DVF2</accession>
<dbReference type="PROSITE" id="PS00107">
    <property type="entry name" value="PROTEIN_KINASE_ATP"/>
    <property type="match status" value="1"/>
</dbReference>
<dbReference type="InterPro" id="IPR017441">
    <property type="entry name" value="Protein_kinase_ATP_BS"/>
</dbReference>
<evidence type="ECO:0000313" key="3">
    <source>
        <dbReference type="Proteomes" id="UP000887540"/>
    </source>
</evidence>
<dbReference type="Gene3D" id="3.30.200.20">
    <property type="entry name" value="Phosphorylase Kinase, domain 1"/>
    <property type="match status" value="1"/>
</dbReference>
<dbReference type="GO" id="GO:0005524">
    <property type="term" value="F:ATP binding"/>
    <property type="evidence" value="ECO:0007669"/>
    <property type="project" value="UniProtKB-UniRule"/>
</dbReference>
<proteinExistence type="predicted"/>
<dbReference type="WBParaSite" id="ACRNAN_scaffold4126.g22803.t1">
    <property type="protein sequence ID" value="ACRNAN_scaffold4126.g22803.t1"/>
    <property type="gene ID" value="ACRNAN_scaffold4126.g22803"/>
</dbReference>
<keyword evidence="1" id="KW-0067">ATP-binding</keyword>